<dbReference type="AlphaFoldDB" id="A0A5D0NLG4"/>
<evidence type="ECO:0000256" key="1">
    <source>
        <dbReference type="SAM" id="MobiDB-lite"/>
    </source>
</evidence>
<proteinExistence type="predicted"/>
<dbReference type="Gene3D" id="3.40.630.30">
    <property type="match status" value="1"/>
</dbReference>
<organism evidence="2 3">
    <name type="scientific">Actinomadura chibensis</name>
    <dbReference type="NCBI Taxonomy" id="392828"/>
    <lineage>
        <taxon>Bacteria</taxon>
        <taxon>Bacillati</taxon>
        <taxon>Actinomycetota</taxon>
        <taxon>Actinomycetes</taxon>
        <taxon>Streptosporangiales</taxon>
        <taxon>Thermomonosporaceae</taxon>
        <taxon>Actinomadura</taxon>
    </lineage>
</organism>
<feature type="compositionally biased region" description="Basic and acidic residues" evidence="1">
    <location>
        <begin position="1"/>
        <end position="13"/>
    </location>
</feature>
<sequence length="328" mass="35588">MTPTDHGKARRLVEATATERAPSEPSPQGHGEPGEPPAGREPPAAGADAGGGLDDLVALGARPVIRRLVPGYRIARLTDPGGLPEPCREMLGALLLEISTGAFGTDHSGYWREHMAGFFANTPELLLVVTDTGRVVGVSSCGRIGLRRGSALLIGRTMVLREHQGNGLASRIFAGMVLDFLRSRARWPLYVTTRTNSPVIYQGLRRRFGGRNFWPTLTGPPPDEIAEVAAQVVDHRGYQAIYDPVTMKLTGAYASLAQRYDDMPRCDVPEVNDHFDRTLGPHDAYLVIGRVAPLKLVASLPLQLAEPLVRTVRRRLPSQRRSARSGTG</sequence>
<dbReference type="SUPFAM" id="SSF55729">
    <property type="entry name" value="Acyl-CoA N-acyltransferases (Nat)"/>
    <property type="match status" value="1"/>
</dbReference>
<dbReference type="EMBL" id="VSFG01000004">
    <property type="protein sequence ID" value="TYB44974.1"/>
    <property type="molecule type" value="Genomic_DNA"/>
</dbReference>
<gene>
    <name evidence="2" type="ORF">FXF69_22885</name>
</gene>
<accession>A0A5D0NLG4</accession>
<feature type="region of interest" description="Disordered" evidence="1">
    <location>
        <begin position="1"/>
        <end position="51"/>
    </location>
</feature>
<comment type="caution">
    <text evidence="2">The sequence shown here is derived from an EMBL/GenBank/DDBJ whole genome shotgun (WGS) entry which is preliminary data.</text>
</comment>
<evidence type="ECO:0000313" key="3">
    <source>
        <dbReference type="Proteomes" id="UP000323380"/>
    </source>
</evidence>
<dbReference type="STRING" id="1220554.GCA_001552135_07232"/>
<dbReference type="InterPro" id="IPR016181">
    <property type="entry name" value="Acyl_CoA_acyltransferase"/>
</dbReference>
<dbReference type="CDD" id="cd04301">
    <property type="entry name" value="NAT_SF"/>
    <property type="match status" value="1"/>
</dbReference>
<dbReference type="RefSeq" id="WP_148344459.1">
    <property type="nucleotide sequence ID" value="NZ_VSFG01000004.1"/>
</dbReference>
<protein>
    <submittedName>
        <fullName evidence="2">GNAT family N-acetyltransferase</fullName>
    </submittedName>
</protein>
<keyword evidence="2" id="KW-0808">Transferase</keyword>
<reference evidence="2 3" key="1">
    <citation type="submission" date="2019-08" db="EMBL/GenBank/DDBJ databases">
        <title>Actinomadura sp. nov. CYP1-5 isolated from mountain soil.</title>
        <authorList>
            <person name="Songsumanus A."/>
            <person name="Kuncharoen N."/>
            <person name="Kudo T."/>
            <person name="Yuki M."/>
            <person name="Igarashi Y."/>
            <person name="Tanasupawat S."/>
        </authorList>
    </citation>
    <scope>NUCLEOTIDE SEQUENCE [LARGE SCALE GENOMIC DNA]</scope>
    <source>
        <strain evidence="2 3">JCM 14158</strain>
    </source>
</reference>
<dbReference type="GO" id="GO:0016740">
    <property type="term" value="F:transferase activity"/>
    <property type="evidence" value="ECO:0007669"/>
    <property type="project" value="UniProtKB-KW"/>
</dbReference>
<dbReference type="Proteomes" id="UP000323380">
    <property type="component" value="Unassembled WGS sequence"/>
</dbReference>
<name>A0A5D0NLG4_9ACTN</name>
<evidence type="ECO:0000313" key="2">
    <source>
        <dbReference type="EMBL" id="TYB44974.1"/>
    </source>
</evidence>
<keyword evidence="3" id="KW-1185">Reference proteome</keyword>